<protein>
    <recommendedName>
        <fullName evidence="4">Type IV secretion system protein VirB5</fullName>
    </recommendedName>
</protein>
<feature type="compositionally biased region" description="Basic and acidic residues" evidence="1">
    <location>
        <begin position="16"/>
        <end position="30"/>
    </location>
</feature>
<proteinExistence type="predicted"/>
<accession>A0ABM8NYZ1</accession>
<name>A0ABM8NYZ1_9BURK</name>
<feature type="compositionally biased region" description="Polar residues" evidence="1">
    <location>
        <begin position="273"/>
        <end position="282"/>
    </location>
</feature>
<dbReference type="Gene3D" id="1.20.58.430">
    <property type="entry name" value="Type IV secretion system, VirB5-domain"/>
    <property type="match status" value="1"/>
</dbReference>
<evidence type="ECO:0000313" key="3">
    <source>
        <dbReference type="Proteomes" id="UP000656319"/>
    </source>
</evidence>
<feature type="region of interest" description="Disordered" evidence="1">
    <location>
        <begin position="1"/>
        <end position="30"/>
    </location>
</feature>
<dbReference type="Proteomes" id="UP000656319">
    <property type="component" value="Unassembled WGS sequence"/>
</dbReference>
<dbReference type="Pfam" id="PF07996">
    <property type="entry name" value="T4SS"/>
    <property type="match status" value="1"/>
</dbReference>
<reference evidence="2 3" key="1">
    <citation type="submission" date="2020-10" db="EMBL/GenBank/DDBJ databases">
        <authorList>
            <person name="Peeters C."/>
        </authorList>
    </citation>
    <scope>NUCLEOTIDE SEQUENCE [LARGE SCALE GENOMIC DNA]</scope>
    <source>
        <strain evidence="2 3">LMG 27952</strain>
    </source>
</reference>
<dbReference type="InterPro" id="IPR023220">
    <property type="entry name" value="T4SS_VirB5-domain"/>
</dbReference>
<dbReference type="EMBL" id="CAJHCQ010000014">
    <property type="protein sequence ID" value="CAD6550070.1"/>
    <property type="molecule type" value="Genomic_DNA"/>
</dbReference>
<keyword evidence="3" id="KW-1185">Reference proteome</keyword>
<dbReference type="InterPro" id="IPR014158">
    <property type="entry name" value="T4SS_VirB5"/>
</dbReference>
<dbReference type="SUPFAM" id="SSF101082">
    <property type="entry name" value="Typo IV secretion system protein TraC"/>
    <property type="match status" value="1"/>
</dbReference>
<feature type="region of interest" description="Disordered" evidence="1">
    <location>
        <begin position="267"/>
        <end position="290"/>
    </location>
</feature>
<gene>
    <name evidence="2" type="ORF">LMG27952_04960</name>
</gene>
<evidence type="ECO:0000313" key="2">
    <source>
        <dbReference type="EMBL" id="CAD6550070.1"/>
    </source>
</evidence>
<comment type="caution">
    <text evidence="2">The sequence shown here is derived from an EMBL/GenBank/DDBJ whole genome shotgun (WGS) entry which is preliminary data.</text>
</comment>
<evidence type="ECO:0000256" key="1">
    <source>
        <dbReference type="SAM" id="MobiDB-lite"/>
    </source>
</evidence>
<sequence length="290" mass="31663">MTTTHDLHLSSAIEPATREQLKERADEHDGRWHRRVGAERVLLVVCSTGCAGLAAAALYCDGLPTTAVQLGSMTMKIIRNLTGTALIAATFSMQAAHAQGVPVIDLQAIAQAISTVKQLEQQYSLLSDQYQSTIGNRGLGNIFNDPSLRNYLPDQWQSVYDEVKSGQLNGISGLASSIESQEGMTAYTPGQQRLNDTLAANKAMAMRSYQASIDRLTNIQQLMQQSNLTQDPAAKADLQNRWAAENSSINAEKMRLDLAARLQDAEKDFAQQAAHSDMQQRLNGDDNADQ</sequence>
<evidence type="ECO:0008006" key="4">
    <source>
        <dbReference type="Google" id="ProtNLM"/>
    </source>
</evidence>
<dbReference type="CDD" id="cd14262">
    <property type="entry name" value="VirB5_like"/>
    <property type="match status" value="1"/>
</dbReference>
<organism evidence="2 3">
    <name type="scientific">Paraburkholderia hiiakae</name>
    <dbReference type="NCBI Taxonomy" id="1081782"/>
    <lineage>
        <taxon>Bacteria</taxon>
        <taxon>Pseudomonadati</taxon>
        <taxon>Pseudomonadota</taxon>
        <taxon>Betaproteobacteria</taxon>
        <taxon>Burkholderiales</taxon>
        <taxon>Burkholderiaceae</taxon>
        <taxon>Paraburkholderia</taxon>
    </lineage>
</organism>